<dbReference type="AlphaFoldDB" id="A0A2K3KLX8"/>
<evidence type="ECO:0000256" key="1">
    <source>
        <dbReference type="SAM" id="MobiDB-lite"/>
    </source>
</evidence>
<feature type="non-terminal residue" evidence="2">
    <location>
        <position position="1"/>
    </location>
</feature>
<dbReference type="Proteomes" id="UP000236291">
    <property type="component" value="Unassembled WGS sequence"/>
</dbReference>
<reference evidence="2 3" key="2">
    <citation type="journal article" date="2017" name="Front. Plant Sci.">
        <title>Gene Classification and Mining of Molecular Markers Useful in Red Clover (Trifolium pratense) Breeding.</title>
        <authorList>
            <person name="Istvanek J."/>
            <person name="Dluhosova J."/>
            <person name="Dluhos P."/>
            <person name="Patkova L."/>
            <person name="Nedelnik J."/>
            <person name="Repkova J."/>
        </authorList>
    </citation>
    <scope>NUCLEOTIDE SEQUENCE [LARGE SCALE GENOMIC DNA]</scope>
    <source>
        <strain evidence="3">cv. Tatra</strain>
        <tissue evidence="2">Young leaves</tissue>
    </source>
</reference>
<sequence>VKRLQGQGVQAASKEEMQPVMSFSM</sequence>
<accession>A0A2K3KLX8</accession>
<proteinExistence type="predicted"/>
<feature type="region of interest" description="Disordered" evidence="1">
    <location>
        <begin position="1"/>
        <end position="25"/>
    </location>
</feature>
<reference evidence="2 3" key="1">
    <citation type="journal article" date="2014" name="Am. J. Bot.">
        <title>Genome assembly and annotation for red clover (Trifolium pratense; Fabaceae).</title>
        <authorList>
            <person name="Istvanek J."/>
            <person name="Jaros M."/>
            <person name="Krenek A."/>
            <person name="Repkova J."/>
        </authorList>
    </citation>
    <scope>NUCLEOTIDE SEQUENCE [LARGE SCALE GENOMIC DNA]</scope>
    <source>
        <strain evidence="3">cv. Tatra</strain>
        <tissue evidence="2">Young leaves</tissue>
    </source>
</reference>
<name>A0A2K3KLX8_TRIPR</name>
<comment type="caution">
    <text evidence="2">The sequence shown here is derived from an EMBL/GenBank/DDBJ whole genome shotgun (WGS) entry which is preliminary data.</text>
</comment>
<evidence type="ECO:0000313" key="2">
    <source>
        <dbReference type="EMBL" id="PNX67318.1"/>
    </source>
</evidence>
<organism evidence="2 3">
    <name type="scientific">Trifolium pratense</name>
    <name type="common">Red clover</name>
    <dbReference type="NCBI Taxonomy" id="57577"/>
    <lineage>
        <taxon>Eukaryota</taxon>
        <taxon>Viridiplantae</taxon>
        <taxon>Streptophyta</taxon>
        <taxon>Embryophyta</taxon>
        <taxon>Tracheophyta</taxon>
        <taxon>Spermatophyta</taxon>
        <taxon>Magnoliopsida</taxon>
        <taxon>eudicotyledons</taxon>
        <taxon>Gunneridae</taxon>
        <taxon>Pentapetalae</taxon>
        <taxon>rosids</taxon>
        <taxon>fabids</taxon>
        <taxon>Fabales</taxon>
        <taxon>Fabaceae</taxon>
        <taxon>Papilionoideae</taxon>
        <taxon>50 kb inversion clade</taxon>
        <taxon>NPAAA clade</taxon>
        <taxon>Hologalegina</taxon>
        <taxon>IRL clade</taxon>
        <taxon>Trifolieae</taxon>
        <taxon>Trifolium</taxon>
    </lineage>
</organism>
<dbReference type="EMBL" id="ASHM01101692">
    <property type="protein sequence ID" value="PNX67318.1"/>
    <property type="molecule type" value="Genomic_DNA"/>
</dbReference>
<gene>
    <name evidence="2" type="ORF">L195_g055565</name>
</gene>
<evidence type="ECO:0000313" key="3">
    <source>
        <dbReference type="Proteomes" id="UP000236291"/>
    </source>
</evidence>
<protein>
    <submittedName>
        <fullName evidence="2">Uncharacterized protein</fullName>
    </submittedName>
</protein>